<organism evidence="2 3">
    <name type="scientific">Coptis chinensis</name>
    <dbReference type="NCBI Taxonomy" id="261450"/>
    <lineage>
        <taxon>Eukaryota</taxon>
        <taxon>Viridiplantae</taxon>
        <taxon>Streptophyta</taxon>
        <taxon>Embryophyta</taxon>
        <taxon>Tracheophyta</taxon>
        <taxon>Spermatophyta</taxon>
        <taxon>Magnoliopsida</taxon>
        <taxon>Ranunculales</taxon>
        <taxon>Ranunculaceae</taxon>
        <taxon>Coptidoideae</taxon>
        <taxon>Coptis</taxon>
    </lineage>
</organism>
<reference evidence="2 3" key="1">
    <citation type="submission" date="2020-10" db="EMBL/GenBank/DDBJ databases">
        <title>The Coptis chinensis genome and diversification of protoberbering-type alkaloids.</title>
        <authorList>
            <person name="Wang B."/>
            <person name="Shu S."/>
            <person name="Song C."/>
            <person name="Liu Y."/>
        </authorList>
    </citation>
    <scope>NUCLEOTIDE SEQUENCE [LARGE SCALE GENOMIC DNA]</scope>
    <source>
        <strain evidence="2">HL-2020</strain>
        <tissue evidence="2">Leaf</tissue>
    </source>
</reference>
<comment type="caution">
    <text evidence="2">The sequence shown here is derived from an EMBL/GenBank/DDBJ whole genome shotgun (WGS) entry which is preliminary data.</text>
</comment>
<dbReference type="AlphaFoldDB" id="A0A835HDC0"/>
<dbReference type="Proteomes" id="UP000631114">
    <property type="component" value="Unassembled WGS sequence"/>
</dbReference>
<evidence type="ECO:0000313" key="2">
    <source>
        <dbReference type="EMBL" id="KAF9596058.1"/>
    </source>
</evidence>
<feature type="region of interest" description="Disordered" evidence="1">
    <location>
        <begin position="177"/>
        <end position="196"/>
    </location>
</feature>
<name>A0A835HDC0_9MAGN</name>
<proteinExistence type="predicted"/>
<feature type="region of interest" description="Disordered" evidence="1">
    <location>
        <begin position="1"/>
        <end position="38"/>
    </location>
</feature>
<gene>
    <name evidence="2" type="ORF">IFM89_006985</name>
</gene>
<evidence type="ECO:0000313" key="3">
    <source>
        <dbReference type="Proteomes" id="UP000631114"/>
    </source>
</evidence>
<dbReference type="EMBL" id="JADFTS010000007">
    <property type="protein sequence ID" value="KAF9596058.1"/>
    <property type="molecule type" value="Genomic_DNA"/>
</dbReference>
<feature type="region of interest" description="Disordered" evidence="1">
    <location>
        <begin position="258"/>
        <end position="325"/>
    </location>
</feature>
<feature type="compositionally biased region" description="Polar residues" evidence="1">
    <location>
        <begin position="258"/>
        <end position="279"/>
    </location>
</feature>
<evidence type="ECO:0000256" key="1">
    <source>
        <dbReference type="SAM" id="MobiDB-lite"/>
    </source>
</evidence>
<sequence>MSSASAQPSKVNQPSSTVATASPNEDHGGNGSSTFPARISCQRDAYPSGWFAGSNGIENLMNFNSTSSDTPQDNEEHATRLPTDGSTLGITIACVLPEEGRNGSCDGSLDDALSMAHDGCMSSALAMAPIMEVNQPSRMVATAPDEDQVGNDSFTFPARTSFKSEVDSSRWFNGPKGIENLKNLDPTSSDTPQDNEEQVAILPKDDPTGVIRESVLPGLLDGSSDGSPDDVLAVAHGGLMSSASAQATTINQSLSTVATASSNENHGGNDSVTFPARTSCQRDADSSRWFAGPNGNLDPTSSDSPRDTEEEATRFPTDDSTVGVVPGPVHPVEGSDRDLQDWLTSVTGPVLPVEGSDRDLQDWLTSVTGPVLPVEGSDRDLQDWLTSVTGPVLPVEGSDRDLQDWLTSVVDPELYYSSW</sequence>
<keyword evidence="3" id="KW-1185">Reference proteome</keyword>
<accession>A0A835HDC0</accession>
<feature type="compositionally biased region" description="Polar residues" evidence="1">
    <location>
        <begin position="62"/>
        <end position="71"/>
    </location>
</feature>
<feature type="compositionally biased region" description="Basic and acidic residues" evidence="1">
    <location>
        <begin position="304"/>
        <end position="317"/>
    </location>
</feature>
<feature type="compositionally biased region" description="Polar residues" evidence="1">
    <location>
        <begin position="1"/>
        <end position="23"/>
    </location>
</feature>
<protein>
    <submittedName>
        <fullName evidence="2">Uncharacterized protein</fullName>
    </submittedName>
</protein>
<feature type="region of interest" description="Disordered" evidence="1">
    <location>
        <begin position="62"/>
        <end position="84"/>
    </location>
</feature>